<evidence type="ECO:0000256" key="2">
    <source>
        <dbReference type="SAM" id="Phobius"/>
    </source>
</evidence>
<organism evidence="4 5">
    <name type="scientific">Halalkalibacter krulwichiae</name>
    <dbReference type="NCBI Taxonomy" id="199441"/>
    <lineage>
        <taxon>Bacteria</taxon>
        <taxon>Bacillati</taxon>
        <taxon>Bacillota</taxon>
        <taxon>Bacilli</taxon>
        <taxon>Bacillales</taxon>
        <taxon>Bacillaceae</taxon>
        <taxon>Halalkalibacter</taxon>
    </lineage>
</organism>
<evidence type="ECO:0000313" key="5">
    <source>
        <dbReference type="Proteomes" id="UP000193006"/>
    </source>
</evidence>
<dbReference type="InterPro" id="IPR051614">
    <property type="entry name" value="UPF0045_domain"/>
</dbReference>
<dbReference type="PANTHER" id="PTHR33777">
    <property type="entry name" value="UPF0045 PROTEIN ECM15"/>
    <property type="match status" value="1"/>
</dbReference>
<feature type="transmembrane region" description="Helical" evidence="2">
    <location>
        <begin position="55"/>
        <end position="78"/>
    </location>
</feature>
<proteinExistence type="inferred from homology"/>
<dbReference type="InterPro" id="IPR010787">
    <property type="entry name" value="DUF1385"/>
</dbReference>
<dbReference type="SUPFAM" id="SSF89957">
    <property type="entry name" value="MTH1187/YkoF-like"/>
    <property type="match status" value="1"/>
</dbReference>
<gene>
    <name evidence="4" type="ORF">BkAM31D_05800</name>
</gene>
<dbReference type="Pfam" id="PF07136">
    <property type="entry name" value="DUF1385"/>
    <property type="match status" value="1"/>
</dbReference>
<dbReference type="PANTHER" id="PTHR33777:SF1">
    <property type="entry name" value="UPF0045 PROTEIN ECM15"/>
    <property type="match status" value="1"/>
</dbReference>
<dbReference type="GO" id="GO:0005829">
    <property type="term" value="C:cytosol"/>
    <property type="evidence" value="ECO:0007669"/>
    <property type="project" value="TreeGrafter"/>
</dbReference>
<protein>
    <recommendedName>
        <fullName evidence="3">Thiamine-binding protein domain-containing protein</fullName>
    </recommendedName>
</protein>
<dbReference type="InterPro" id="IPR029756">
    <property type="entry name" value="MTH1187/YkoF-like"/>
</dbReference>
<dbReference type="Proteomes" id="UP000193006">
    <property type="component" value="Chromosome"/>
</dbReference>
<feature type="transmembrane region" description="Helical" evidence="2">
    <location>
        <begin position="145"/>
        <end position="164"/>
    </location>
</feature>
<dbReference type="EMBL" id="CP020814">
    <property type="protein sequence ID" value="ARK29403.1"/>
    <property type="molecule type" value="Genomic_DNA"/>
</dbReference>
<keyword evidence="2" id="KW-1133">Transmembrane helix</keyword>
<dbReference type="InterPro" id="IPR002767">
    <property type="entry name" value="Thiamine_BP"/>
</dbReference>
<evidence type="ECO:0000313" key="4">
    <source>
        <dbReference type="EMBL" id="ARK29403.1"/>
    </source>
</evidence>
<reference evidence="4 5" key="1">
    <citation type="submission" date="2017-04" db="EMBL/GenBank/DDBJ databases">
        <title>Bacillus krulwichiae AM31D Genome sequencing and assembly.</title>
        <authorList>
            <person name="Krulwich T.A."/>
            <person name="Anastor L."/>
            <person name="Ehrlich R."/>
            <person name="Ehrlich G.D."/>
            <person name="Janto B."/>
        </authorList>
    </citation>
    <scope>NUCLEOTIDE SEQUENCE [LARGE SCALE GENOMIC DNA]</scope>
    <source>
        <strain evidence="4 5">AM31D</strain>
    </source>
</reference>
<keyword evidence="2" id="KW-0472">Membrane</keyword>
<name>A0A1X9MB61_9BACI</name>
<keyword evidence="2" id="KW-0812">Transmembrane</keyword>
<feature type="transmembrane region" description="Helical" evidence="2">
    <location>
        <begin position="84"/>
        <end position="101"/>
    </location>
</feature>
<dbReference type="AlphaFoldDB" id="A0A1X9MB61"/>
<keyword evidence="5" id="KW-1185">Reference proteome</keyword>
<evidence type="ECO:0000256" key="1">
    <source>
        <dbReference type="ARBA" id="ARBA00010272"/>
    </source>
</evidence>
<comment type="similarity">
    <text evidence="1">Belongs to the UPF0045 family.</text>
</comment>
<dbReference type="Pfam" id="PF01910">
    <property type="entry name" value="Thiamine_BP"/>
    <property type="match status" value="1"/>
</dbReference>
<evidence type="ECO:0000259" key="3">
    <source>
        <dbReference type="Pfam" id="PF01910"/>
    </source>
</evidence>
<dbReference type="STRING" id="199441.BkAM31D_05800"/>
<dbReference type="NCBIfam" id="TIGR00106">
    <property type="entry name" value="MTH1187 family thiamine-binding protein"/>
    <property type="match status" value="1"/>
</dbReference>
<dbReference type="Gene3D" id="3.30.70.930">
    <property type="match status" value="1"/>
</dbReference>
<accession>A0A1X9MB61</accession>
<dbReference type="KEGG" id="bkw:BkAM31D_05800"/>
<feature type="domain" description="Thiamine-binding protein" evidence="3">
    <location>
        <begin position="257"/>
        <end position="350"/>
    </location>
</feature>
<sequence>MKIRGLSYQRGIFYIGEQHVACAYHEKGLLKTWLKPMNASTLLIMMKQVMLSMPLWFKCFVMVCLGLLFVPKIVAIWYPTIWSGLPFYTVFYLMFGTHFLFPNELKKYHGAEHKVFSDRGVIRRARLFQIRKAAITNRYCSTNSVVIYFLSVMIGLILLVFYNGQWSSSLAVASYVSLLSVVVVPRIMEVKALGLLKTLILRISYWLQLHVTTAEPDRMHLIASIESYRKLAEKEFPERLIVKRKRVQEEDKQMAIVDITVIPIGTETPSVSKYVAEIQQVLKTYEGKVTYKLTPMSTLIEGELSDLWEVIQVIHEVPFKHGLERVATNIRIDDRRDKKATMSGKLEAVEAHLKEANSTSNTE</sequence>
<feature type="transmembrane region" description="Helical" evidence="2">
    <location>
        <begin position="170"/>
        <end position="188"/>
    </location>
</feature>